<reference evidence="2 3" key="1">
    <citation type="submission" date="2020-08" db="EMBL/GenBank/DDBJ databases">
        <authorList>
            <person name="Koutsovoulos G."/>
            <person name="Danchin GJ E."/>
        </authorList>
    </citation>
    <scope>NUCLEOTIDE SEQUENCE [LARGE SCALE GENOMIC DNA]</scope>
</reference>
<evidence type="ECO:0000313" key="2">
    <source>
        <dbReference type="EMBL" id="CAD2189796.1"/>
    </source>
</evidence>
<comment type="caution">
    <text evidence="2">The sequence shown here is derived from an EMBL/GenBank/DDBJ whole genome shotgun (WGS) entry which is preliminary data.</text>
</comment>
<protein>
    <submittedName>
        <fullName evidence="2">Uncharacterized protein</fullName>
    </submittedName>
</protein>
<organism evidence="2 3">
    <name type="scientific">Meloidogyne enterolobii</name>
    <name type="common">Root-knot nematode worm</name>
    <name type="synonym">Meloidogyne mayaguensis</name>
    <dbReference type="NCBI Taxonomy" id="390850"/>
    <lineage>
        <taxon>Eukaryota</taxon>
        <taxon>Metazoa</taxon>
        <taxon>Ecdysozoa</taxon>
        <taxon>Nematoda</taxon>
        <taxon>Chromadorea</taxon>
        <taxon>Rhabditida</taxon>
        <taxon>Tylenchina</taxon>
        <taxon>Tylenchomorpha</taxon>
        <taxon>Tylenchoidea</taxon>
        <taxon>Meloidogynidae</taxon>
        <taxon>Meloidogyninae</taxon>
        <taxon>Meloidogyne</taxon>
    </lineage>
</organism>
<dbReference type="EMBL" id="CAJEWN010000771">
    <property type="protein sequence ID" value="CAD2189796.1"/>
    <property type="molecule type" value="Genomic_DNA"/>
</dbReference>
<sequence length="133" mass="14318">MSSLNNIFLLILFLNLFEQINCDCLKENSMFCAVKNKNKIINKCCPGLTCATKADGRSFCTMGTCANTAGADCDPGGKYCCPGLICSTKTNTCETCLKDGEYCAPGSPHIIGIYNFKCCKKNCGKVTRVCGGY</sequence>
<accession>A0A6V7WSK7</accession>
<proteinExistence type="predicted"/>
<evidence type="ECO:0000256" key="1">
    <source>
        <dbReference type="SAM" id="SignalP"/>
    </source>
</evidence>
<feature type="signal peptide" evidence="1">
    <location>
        <begin position="1"/>
        <end position="22"/>
    </location>
</feature>
<dbReference type="AlphaFoldDB" id="A0A6V7WSK7"/>
<dbReference type="Proteomes" id="UP000580250">
    <property type="component" value="Unassembled WGS sequence"/>
</dbReference>
<feature type="chain" id="PRO_5028255805" evidence="1">
    <location>
        <begin position="23"/>
        <end position="133"/>
    </location>
</feature>
<name>A0A6V7WSK7_MELEN</name>
<evidence type="ECO:0000313" key="3">
    <source>
        <dbReference type="Proteomes" id="UP000580250"/>
    </source>
</evidence>
<gene>
    <name evidence="2" type="ORF">MENT_LOCUS42537</name>
</gene>
<keyword evidence="1" id="KW-0732">Signal</keyword>